<organism evidence="2 3">
    <name type="scientific">Suillus subaureus</name>
    <dbReference type="NCBI Taxonomy" id="48587"/>
    <lineage>
        <taxon>Eukaryota</taxon>
        <taxon>Fungi</taxon>
        <taxon>Dikarya</taxon>
        <taxon>Basidiomycota</taxon>
        <taxon>Agaricomycotina</taxon>
        <taxon>Agaricomycetes</taxon>
        <taxon>Agaricomycetidae</taxon>
        <taxon>Boletales</taxon>
        <taxon>Suillineae</taxon>
        <taxon>Suillaceae</taxon>
        <taxon>Suillus</taxon>
    </lineage>
</organism>
<feature type="compositionally biased region" description="Polar residues" evidence="1">
    <location>
        <begin position="140"/>
        <end position="151"/>
    </location>
</feature>
<feature type="region of interest" description="Disordered" evidence="1">
    <location>
        <begin position="33"/>
        <end position="203"/>
    </location>
</feature>
<feature type="compositionally biased region" description="Pro residues" evidence="1">
    <location>
        <begin position="178"/>
        <end position="192"/>
    </location>
</feature>
<comment type="caution">
    <text evidence="2">The sequence shown here is derived from an EMBL/GenBank/DDBJ whole genome shotgun (WGS) entry which is preliminary data.</text>
</comment>
<feature type="compositionally biased region" description="Polar residues" evidence="1">
    <location>
        <begin position="278"/>
        <end position="289"/>
    </location>
</feature>
<dbReference type="RefSeq" id="XP_041190895.1">
    <property type="nucleotide sequence ID" value="XM_041340527.1"/>
</dbReference>
<protein>
    <recommendedName>
        <fullName evidence="4">RanBD1 domain-containing protein</fullName>
    </recommendedName>
</protein>
<evidence type="ECO:0008006" key="4">
    <source>
        <dbReference type="Google" id="ProtNLM"/>
    </source>
</evidence>
<evidence type="ECO:0000313" key="3">
    <source>
        <dbReference type="Proteomes" id="UP000807769"/>
    </source>
</evidence>
<dbReference type="Gene3D" id="2.30.29.30">
    <property type="entry name" value="Pleckstrin-homology domain (PH domain)/Phosphotyrosine-binding domain (PTB)"/>
    <property type="match status" value="1"/>
</dbReference>
<feature type="compositionally biased region" description="Basic and acidic residues" evidence="1">
    <location>
        <begin position="39"/>
        <end position="54"/>
    </location>
</feature>
<sequence length="415" mass="45058">MLPITEFQFAFCGIATFAATFGYACARRASSLNAQPSHVDVEPEEKSLKRKLDESDGESEGEQERPVKRSRTPPNDHEEEEWEVVIPPPSYQEAQNAAPHPEPAVREEVSTAVQIGTAQVKEVAPSANEPAPEAHVPPATTGNENVQSAELQTEEVESQPKHPENQSQSLRTNEPSEPRPVTPPPPPPPAPKPVTLKPNVTAFSSFANTKSPFTKYSNTPFPSSTSTFTPAWRCGESRTPGCSIDNVPVPCPNDNALSPSPNEVAETSSAGALGDRAQASTAPKASSLVTGEEDESVSSELKGVKIFIKRGRKEFTDGNFGHIKVLTQNERTRLLFRRDPLGQVSMNVALRSAVRCHYDAGENILRVVLMEQVAVEGKEPKDEVVIYALKPGRASKADFKLFSETLCANDRLKAS</sequence>
<feature type="region of interest" description="Disordered" evidence="1">
    <location>
        <begin position="255"/>
        <end position="294"/>
    </location>
</feature>
<evidence type="ECO:0000313" key="2">
    <source>
        <dbReference type="EMBL" id="KAG1812872.1"/>
    </source>
</evidence>
<feature type="compositionally biased region" description="Polar residues" evidence="1">
    <location>
        <begin position="255"/>
        <end position="270"/>
    </location>
</feature>
<proteinExistence type="predicted"/>
<accession>A0A9P7E7Q2</accession>
<evidence type="ECO:0000256" key="1">
    <source>
        <dbReference type="SAM" id="MobiDB-lite"/>
    </source>
</evidence>
<name>A0A9P7E7Q2_9AGAM</name>
<dbReference type="GeneID" id="64634543"/>
<dbReference type="InterPro" id="IPR011993">
    <property type="entry name" value="PH-like_dom_sf"/>
</dbReference>
<dbReference type="OrthoDB" id="2357150at2759"/>
<dbReference type="AlphaFoldDB" id="A0A9P7E7Q2"/>
<dbReference type="Proteomes" id="UP000807769">
    <property type="component" value="Unassembled WGS sequence"/>
</dbReference>
<gene>
    <name evidence="2" type="ORF">BJ212DRAFT_1482931</name>
</gene>
<reference evidence="2" key="1">
    <citation type="journal article" date="2020" name="New Phytol.">
        <title>Comparative genomics reveals dynamic genome evolution in host specialist ectomycorrhizal fungi.</title>
        <authorList>
            <person name="Lofgren L.A."/>
            <person name="Nguyen N.H."/>
            <person name="Vilgalys R."/>
            <person name="Ruytinx J."/>
            <person name="Liao H.L."/>
            <person name="Branco S."/>
            <person name="Kuo A."/>
            <person name="LaButti K."/>
            <person name="Lipzen A."/>
            <person name="Andreopoulos W."/>
            <person name="Pangilinan J."/>
            <person name="Riley R."/>
            <person name="Hundley H."/>
            <person name="Na H."/>
            <person name="Barry K."/>
            <person name="Grigoriev I.V."/>
            <person name="Stajich J.E."/>
            <person name="Kennedy P.G."/>
        </authorList>
    </citation>
    <scope>NUCLEOTIDE SEQUENCE</scope>
    <source>
        <strain evidence="2">MN1</strain>
    </source>
</reference>
<dbReference type="EMBL" id="JABBWG010000025">
    <property type="protein sequence ID" value="KAG1812872.1"/>
    <property type="molecule type" value="Genomic_DNA"/>
</dbReference>
<dbReference type="SUPFAM" id="SSF50729">
    <property type="entry name" value="PH domain-like"/>
    <property type="match status" value="1"/>
</dbReference>
<keyword evidence="3" id="KW-1185">Reference proteome</keyword>